<evidence type="ECO:0000256" key="2">
    <source>
        <dbReference type="ARBA" id="ARBA00022801"/>
    </source>
</evidence>
<dbReference type="Gene3D" id="3.40.50.1110">
    <property type="entry name" value="SGNH hydrolase"/>
    <property type="match status" value="1"/>
</dbReference>
<dbReference type="InParanoid" id="D8PRB9"/>
<dbReference type="GO" id="GO:0016788">
    <property type="term" value="F:hydrolase activity, acting on ester bonds"/>
    <property type="evidence" value="ECO:0007669"/>
    <property type="project" value="InterPro"/>
</dbReference>
<evidence type="ECO:0000313" key="5">
    <source>
        <dbReference type="Proteomes" id="UP000007431"/>
    </source>
</evidence>
<dbReference type="InterPro" id="IPR036514">
    <property type="entry name" value="SGNH_hydro_sf"/>
</dbReference>
<dbReference type="OrthoDB" id="2141316at2759"/>
<keyword evidence="3" id="KW-0732">Signal</keyword>
<dbReference type="RefSeq" id="XP_003038737.1">
    <property type="nucleotide sequence ID" value="XM_003038691.1"/>
</dbReference>
<reference evidence="4 5" key="1">
    <citation type="journal article" date="2010" name="Nat. Biotechnol.">
        <title>Genome sequence of the model mushroom Schizophyllum commune.</title>
        <authorList>
            <person name="Ohm R.A."/>
            <person name="de Jong J.F."/>
            <person name="Lugones L.G."/>
            <person name="Aerts A."/>
            <person name="Kothe E."/>
            <person name="Stajich J.E."/>
            <person name="de Vries R.P."/>
            <person name="Record E."/>
            <person name="Levasseur A."/>
            <person name="Baker S.E."/>
            <person name="Bartholomew K.A."/>
            <person name="Coutinho P.M."/>
            <person name="Erdmann S."/>
            <person name="Fowler T.J."/>
            <person name="Gathman A.C."/>
            <person name="Lombard V."/>
            <person name="Henrissat B."/>
            <person name="Knabe N."/>
            <person name="Kuees U."/>
            <person name="Lilly W.W."/>
            <person name="Lindquist E."/>
            <person name="Lucas S."/>
            <person name="Magnuson J.K."/>
            <person name="Piumi F."/>
            <person name="Raudaskoski M."/>
            <person name="Salamov A."/>
            <person name="Schmutz J."/>
            <person name="Schwarze F.W.M.R."/>
            <person name="vanKuyk P.A."/>
            <person name="Horton J.S."/>
            <person name="Grigoriev I.V."/>
            <person name="Woesten H.A.B."/>
        </authorList>
    </citation>
    <scope>NUCLEOTIDE SEQUENCE [LARGE SCALE GENOMIC DNA]</scope>
    <source>
        <strain evidence="5">H4-8 / FGSC 9210</strain>
    </source>
</reference>
<comment type="similarity">
    <text evidence="1">Belongs to the 'GDSL' lipolytic enzyme family.</text>
</comment>
<protein>
    <submittedName>
        <fullName evidence="4">Carbohydrate esterase family 12 protein</fullName>
    </submittedName>
</protein>
<dbReference type="eggNOG" id="ENOG502RY37">
    <property type="taxonomic scope" value="Eukaryota"/>
</dbReference>
<dbReference type="STRING" id="578458.D8PRB9"/>
<keyword evidence="2" id="KW-0378">Hydrolase</keyword>
<dbReference type="Proteomes" id="UP000007431">
    <property type="component" value="Unassembled WGS sequence"/>
</dbReference>
<dbReference type="AlphaFoldDB" id="D8PRB9"/>
<dbReference type="EMBL" id="GL377302">
    <property type="protein sequence ID" value="EFJ03835.1"/>
    <property type="molecule type" value="Genomic_DNA"/>
</dbReference>
<dbReference type="SUPFAM" id="SSF52266">
    <property type="entry name" value="SGNH hydrolase"/>
    <property type="match status" value="1"/>
</dbReference>
<dbReference type="KEGG" id="scm:SCHCO_02529062"/>
<evidence type="ECO:0000256" key="1">
    <source>
        <dbReference type="ARBA" id="ARBA00008668"/>
    </source>
</evidence>
<organism evidence="5">
    <name type="scientific">Schizophyllum commune (strain H4-8 / FGSC 9210)</name>
    <name type="common">Split gill fungus</name>
    <dbReference type="NCBI Taxonomy" id="578458"/>
    <lineage>
        <taxon>Eukaryota</taxon>
        <taxon>Fungi</taxon>
        <taxon>Dikarya</taxon>
        <taxon>Basidiomycota</taxon>
        <taxon>Agaricomycotina</taxon>
        <taxon>Agaricomycetes</taxon>
        <taxon>Agaricomycetidae</taxon>
        <taxon>Agaricales</taxon>
        <taxon>Schizophyllaceae</taxon>
        <taxon>Schizophyllum</taxon>
    </lineage>
</organism>
<proteinExistence type="inferred from homology"/>
<evidence type="ECO:0000313" key="4">
    <source>
        <dbReference type="EMBL" id="EFJ03835.1"/>
    </source>
</evidence>
<dbReference type="VEuPathDB" id="FungiDB:SCHCODRAFT_02529062"/>
<dbReference type="InterPro" id="IPR037459">
    <property type="entry name" value="RhgT-like"/>
</dbReference>
<sequence length="289" mass="30132">MPSLHLASLALALIAAVPQAEAVQVLLAGDSTMANTGGGGNTGTAGWGKYLGQYLSISVTNNAIGGRSARSYTDEGRFDTLISQAAKGDYVVIEFGHNDGSAGSVDNGRQDAHSNGYDDTEVVYDSSGNAITIHSYNYYITNAVKSLQAKGAIPIVSSQTPNNGWTDGHIGEPGRFVQYAADVAANTSSTYIDHYAYVAQAYNALGETTVNAFYPVDHTHTSPEGADVVAQAFVRGLLCSDSGLKSSVNSAGQAVPSRLLSNMASMDAYEDPEDLVGLCLRSDCQLGGI</sequence>
<feature type="chain" id="PRO_5003120260" evidence="3">
    <location>
        <begin position="23"/>
        <end position="289"/>
    </location>
</feature>
<dbReference type="Pfam" id="PF00657">
    <property type="entry name" value="Lipase_GDSL"/>
    <property type="match status" value="1"/>
</dbReference>
<gene>
    <name evidence="4" type="ORF">SCHCODRAFT_231570</name>
</gene>
<dbReference type="OMA" id="QMGHNDA"/>
<dbReference type="HOGENOM" id="CLU_065859_0_1_1"/>
<dbReference type="PANTHER" id="PTHR43695:SF1">
    <property type="entry name" value="RHAMNOGALACTURONAN ACETYLESTERASE"/>
    <property type="match status" value="1"/>
</dbReference>
<dbReference type="InterPro" id="IPR001087">
    <property type="entry name" value="GDSL"/>
</dbReference>
<dbReference type="GeneID" id="9594533"/>
<evidence type="ECO:0000256" key="3">
    <source>
        <dbReference type="SAM" id="SignalP"/>
    </source>
</evidence>
<feature type="signal peptide" evidence="3">
    <location>
        <begin position="1"/>
        <end position="22"/>
    </location>
</feature>
<dbReference type="PANTHER" id="PTHR43695">
    <property type="entry name" value="PUTATIVE (AFU_ORTHOLOGUE AFUA_2G17250)-RELATED"/>
    <property type="match status" value="1"/>
</dbReference>
<keyword evidence="5" id="KW-1185">Reference proteome</keyword>
<accession>D8PRB9</accession>
<name>D8PRB9_SCHCM</name>